<reference evidence="3" key="1">
    <citation type="journal article" date="2019" name="Int. J. Syst. Evol. Microbiol.">
        <title>The Global Catalogue of Microorganisms (GCM) 10K type strain sequencing project: providing services to taxonomists for standard genome sequencing and annotation.</title>
        <authorList>
            <consortium name="The Broad Institute Genomics Platform"/>
            <consortium name="The Broad Institute Genome Sequencing Center for Infectious Disease"/>
            <person name="Wu L."/>
            <person name="Ma J."/>
        </authorList>
    </citation>
    <scope>NUCLEOTIDE SEQUENCE [LARGE SCALE GENOMIC DNA]</scope>
    <source>
        <strain evidence="3">CCUG 57942</strain>
    </source>
</reference>
<keyword evidence="3" id="KW-1185">Reference proteome</keyword>
<sequence length="205" mass="21044">MRTIALSVVFLNIVSPSHGAVYTYQISNYPAIQNGANLAGTITVDTASGTESPASSGNFYVGHSAITAWDFSVTPTVGGAYSVDSSGINPLASGLGGSFAMYATPSSLAIVGGSSLKLQADDGIPGATVELWWYYDTPIYNSGGVGAGGAIWLNTDRTVLDNTFPTNPDASAQSWVIATVVPEPSGSALLGISLCILCGLRRRVS</sequence>
<protein>
    <submittedName>
        <fullName evidence="2">PEP-CTERM sorting domain-containing protein</fullName>
    </submittedName>
</protein>
<keyword evidence="1" id="KW-0732">Signal</keyword>
<evidence type="ECO:0000313" key="3">
    <source>
        <dbReference type="Proteomes" id="UP001597389"/>
    </source>
</evidence>
<feature type="signal peptide" evidence="1">
    <location>
        <begin position="1"/>
        <end position="19"/>
    </location>
</feature>
<accession>A0ABW4Z5M3</accession>
<name>A0ABW4Z5M3_9BACT</name>
<organism evidence="2 3">
    <name type="scientific">Rubritalea tangerina</name>
    <dbReference type="NCBI Taxonomy" id="430798"/>
    <lineage>
        <taxon>Bacteria</taxon>
        <taxon>Pseudomonadati</taxon>
        <taxon>Verrucomicrobiota</taxon>
        <taxon>Verrucomicrobiia</taxon>
        <taxon>Verrucomicrobiales</taxon>
        <taxon>Rubritaleaceae</taxon>
        <taxon>Rubritalea</taxon>
    </lineage>
</organism>
<dbReference type="Proteomes" id="UP001597389">
    <property type="component" value="Unassembled WGS sequence"/>
</dbReference>
<evidence type="ECO:0000313" key="2">
    <source>
        <dbReference type="EMBL" id="MFD2157286.1"/>
    </source>
</evidence>
<gene>
    <name evidence="2" type="ORF">ACFSW8_00065</name>
</gene>
<proteinExistence type="predicted"/>
<evidence type="ECO:0000256" key="1">
    <source>
        <dbReference type="SAM" id="SignalP"/>
    </source>
</evidence>
<comment type="caution">
    <text evidence="2">The sequence shown here is derived from an EMBL/GenBank/DDBJ whole genome shotgun (WGS) entry which is preliminary data.</text>
</comment>
<dbReference type="RefSeq" id="WP_377090789.1">
    <property type="nucleotide sequence ID" value="NZ_JBHSJL010000014.1"/>
</dbReference>
<dbReference type="EMBL" id="JBHUJB010000004">
    <property type="protein sequence ID" value="MFD2157286.1"/>
    <property type="molecule type" value="Genomic_DNA"/>
</dbReference>
<dbReference type="InterPro" id="IPR013424">
    <property type="entry name" value="Ice-binding_C"/>
</dbReference>
<feature type="chain" id="PRO_5045340081" evidence="1">
    <location>
        <begin position="20"/>
        <end position="205"/>
    </location>
</feature>
<dbReference type="NCBIfam" id="TIGR02595">
    <property type="entry name" value="PEP_CTERM"/>
    <property type="match status" value="1"/>
</dbReference>